<dbReference type="Proteomes" id="UP000663929">
    <property type="component" value="Chromosome"/>
</dbReference>
<gene>
    <name evidence="2" type="ORF">J3U87_22965</name>
</gene>
<proteinExistence type="predicted"/>
<feature type="transmembrane region" description="Helical" evidence="1">
    <location>
        <begin position="34"/>
        <end position="56"/>
    </location>
</feature>
<dbReference type="KEGG" id="scor:J3U87_22965"/>
<feature type="transmembrane region" description="Helical" evidence="1">
    <location>
        <begin position="62"/>
        <end position="81"/>
    </location>
</feature>
<sequence length="214" mass="23672">MSAPWYVWIYMVLFMMAVLFITNRSNLAAFTRPLDLLIAWVPLIGSVFVFYTSYQAGASPNAYLTTFFGLSICAYVVYVMYDAIMGALGLSGEEDEDEEGEAQPANPALDASGIVIPKTIVEDETEIVEYDLDLYKTPVDPAEHGEAIGKMFQSMLYGSEEDQDASMEKLAELTGDGEDEDEDEGGSWVAVAIVVVFFVPMLYLAGSLVWRTWT</sequence>
<keyword evidence="1" id="KW-0812">Transmembrane</keyword>
<protein>
    <submittedName>
        <fullName evidence="2">Uncharacterized protein</fullName>
    </submittedName>
</protein>
<evidence type="ECO:0000313" key="3">
    <source>
        <dbReference type="Proteomes" id="UP000663929"/>
    </source>
</evidence>
<name>A0A8A4THZ5_SULCO</name>
<organism evidence="2 3">
    <name type="scientific">Sulfidibacter corallicola</name>
    <dbReference type="NCBI Taxonomy" id="2818388"/>
    <lineage>
        <taxon>Bacteria</taxon>
        <taxon>Pseudomonadati</taxon>
        <taxon>Acidobacteriota</taxon>
        <taxon>Holophagae</taxon>
        <taxon>Acanthopleuribacterales</taxon>
        <taxon>Acanthopleuribacteraceae</taxon>
        <taxon>Sulfidibacter</taxon>
    </lineage>
</organism>
<dbReference type="RefSeq" id="WP_237378102.1">
    <property type="nucleotide sequence ID" value="NZ_CP071793.1"/>
</dbReference>
<evidence type="ECO:0000256" key="1">
    <source>
        <dbReference type="SAM" id="Phobius"/>
    </source>
</evidence>
<feature type="transmembrane region" description="Helical" evidence="1">
    <location>
        <begin position="6"/>
        <end position="22"/>
    </location>
</feature>
<accession>A0A8A4THZ5</accession>
<keyword evidence="1" id="KW-0472">Membrane</keyword>
<dbReference type="EMBL" id="CP071793">
    <property type="protein sequence ID" value="QTD48451.1"/>
    <property type="molecule type" value="Genomic_DNA"/>
</dbReference>
<keyword evidence="1" id="KW-1133">Transmembrane helix</keyword>
<evidence type="ECO:0000313" key="2">
    <source>
        <dbReference type="EMBL" id="QTD48451.1"/>
    </source>
</evidence>
<reference evidence="2" key="1">
    <citation type="submission" date="2021-03" db="EMBL/GenBank/DDBJ databases">
        <title>Acanthopleuribacteraceae sp. M133.</title>
        <authorList>
            <person name="Wang G."/>
        </authorList>
    </citation>
    <scope>NUCLEOTIDE SEQUENCE</scope>
    <source>
        <strain evidence="2">M133</strain>
    </source>
</reference>
<keyword evidence="3" id="KW-1185">Reference proteome</keyword>
<dbReference type="AlphaFoldDB" id="A0A8A4THZ5"/>
<feature type="transmembrane region" description="Helical" evidence="1">
    <location>
        <begin position="188"/>
        <end position="210"/>
    </location>
</feature>